<protein>
    <submittedName>
        <fullName evidence="1">Uncharacterized protein</fullName>
    </submittedName>
</protein>
<reference evidence="1" key="1">
    <citation type="submission" date="2019-07" db="EMBL/GenBank/DDBJ databases">
        <authorList>
            <person name="Dittberner H."/>
        </authorList>
    </citation>
    <scope>NUCLEOTIDE SEQUENCE [LARGE SCALE GENOMIC DNA]</scope>
</reference>
<gene>
    <name evidence="1" type="ORF">ANE_LOCUS25310</name>
</gene>
<name>A0A565CN02_9BRAS</name>
<evidence type="ECO:0000313" key="1">
    <source>
        <dbReference type="EMBL" id="VVB14866.1"/>
    </source>
</evidence>
<sequence>MISSSPSSRWPCRLLDFPESHFTSPSKEKRRLVRDPRLCDRDTTARRLVMARARWTNKHAPSGVFEIRCCVTVTRWQGDA</sequence>
<organism evidence="1 2">
    <name type="scientific">Arabis nemorensis</name>
    <dbReference type="NCBI Taxonomy" id="586526"/>
    <lineage>
        <taxon>Eukaryota</taxon>
        <taxon>Viridiplantae</taxon>
        <taxon>Streptophyta</taxon>
        <taxon>Embryophyta</taxon>
        <taxon>Tracheophyta</taxon>
        <taxon>Spermatophyta</taxon>
        <taxon>Magnoliopsida</taxon>
        <taxon>eudicotyledons</taxon>
        <taxon>Gunneridae</taxon>
        <taxon>Pentapetalae</taxon>
        <taxon>rosids</taxon>
        <taxon>malvids</taxon>
        <taxon>Brassicales</taxon>
        <taxon>Brassicaceae</taxon>
        <taxon>Arabideae</taxon>
        <taxon>Arabis</taxon>
    </lineage>
</organism>
<proteinExistence type="predicted"/>
<dbReference type="Proteomes" id="UP000489600">
    <property type="component" value="Unassembled WGS sequence"/>
</dbReference>
<comment type="caution">
    <text evidence="1">The sequence shown here is derived from an EMBL/GenBank/DDBJ whole genome shotgun (WGS) entry which is preliminary data.</text>
</comment>
<evidence type="ECO:0000313" key="2">
    <source>
        <dbReference type="Proteomes" id="UP000489600"/>
    </source>
</evidence>
<dbReference type="EMBL" id="CABITT030000008">
    <property type="protein sequence ID" value="VVB14866.1"/>
    <property type="molecule type" value="Genomic_DNA"/>
</dbReference>
<dbReference type="AlphaFoldDB" id="A0A565CN02"/>
<keyword evidence="2" id="KW-1185">Reference proteome</keyword>
<accession>A0A565CN02</accession>